<sequence length="363" mass="40320">MVGELSSTSNESSSSSNELLLQAHAHVWNHIYNFINSMSLKCAIDLSIPDIIHNHGNPMTLSELTKSLKISSSKAPYVYRLMRILTHSGFFDKSKIGENEIEEAYSLTPPSNFLLKDNPSSINPLLALTLDPTRIGAWLNLSDWFRDEDLIKNPFANTHGMDIWEMGGQQQGLNNLFNEAMASDARFVGSLMVEKSQVFEGLNSLVDVGGGTGTIAKAIADAFPNLKCTVLDLPHVVRGLEDKNVAFVGGDMFKNIPPADAVFLKLILHNWSDEECVEILKKCKEAIPSKEKGGKVIIVDMVLGEEDTEATETQIFSDILMMVVTKGKERNEKEWALLFLQAGFSDYYIIPLGLRSIVELYYV</sequence>
<keyword evidence="2" id="KW-1185">Reference proteome</keyword>
<dbReference type="Proteomes" id="UP001060085">
    <property type="component" value="Linkage Group LG03"/>
</dbReference>
<name>A0ACC0BDS2_CATRO</name>
<reference evidence="2" key="1">
    <citation type="journal article" date="2023" name="Nat. Plants">
        <title>Single-cell RNA sequencing provides a high-resolution roadmap for understanding the multicellular compartmentation of specialized metabolism.</title>
        <authorList>
            <person name="Sun S."/>
            <person name="Shen X."/>
            <person name="Li Y."/>
            <person name="Li Y."/>
            <person name="Wang S."/>
            <person name="Li R."/>
            <person name="Zhang H."/>
            <person name="Shen G."/>
            <person name="Guo B."/>
            <person name="Wei J."/>
            <person name="Xu J."/>
            <person name="St-Pierre B."/>
            <person name="Chen S."/>
            <person name="Sun C."/>
        </authorList>
    </citation>
    <scope>NUCLEOTIDE SEQUENCE [LARGE SCALE GENOMIC DNA]</scope>
</reference>
<protein>
    <submittedName>
        <fullName evidence="1">Uncharacterized protein</fullName>
    </submittedName>
</protein>
<organism evidence="1 2">
    <name type="scientific">Catharanthus roseus</name>
    <name type="common">Madagascar periwinkle</name>
    <name type="synonym">Vinca rosea</name>
    <dbReference type="NCBI Taxonomy" id="4058"/>
    <lineage>
        <taxon>Eukaryota</taxon>
        <taxon>Viridiplantae</taxon>
        <taxon>Streptophyta</taxon>
        <taxon>Embryophyta</taxon>
        <taxon>Tracheophyta</taxon>
        <taxon>Spermatophyta</taxon>
        <taxon>Magnoliopsida</taxon>
        <taxon>eudicotyledons</taxon>
        <taxon>Gunneridae</taxon>
        <taxon>Pentapetalae</taxon>
        <taxon>asterids</taxon>
        <taxon>lamiids</taxon>
        <taxon>Gentianales</taxon>
        <taxon>Apocynaceae</taxon>
        <taxon>Rauvolfioideae</taxon>
        <taxon>Vinceae</taxon>
        <taxon>Catharanthinae</taxon>
        <taxon>Catharanthus</taxon>
    </lineage>
</organism>
<dbReference type="EMBL" id="CM044703">
    <property type="protein sequence ID" value="KAI5670787.1"/>
    <property type="molecule type" value="Genomic_DNA"/>
</dbReference>
<comment type="caution">
    <text evidence="1">The sequence shown here is derived from an EMBL/GenBank/DDBJ whole genome shotgun (WGS) entry which is preliminary data.</text>
</comment>
<evidence type="ECO:0000313" key="2">
    <source>
        <dbReference type="Proteomes" id="UP001060085"/>
    </source>
</evidence>
<evidence type="ECO:0000313" key="1">
    <source>
        <dbReference type="EMBL" id="KAI5670787.1"/>
    </source>
</evidence>
<proteinExistence type="predicted"/>
<gene>
    <name evidence="1" type="ORF">M9H77_11151</name>
</gene>
<accession>A0ACC0BDS2</accession>